<gene>
    <name evidence="6" type="ORF">BDW59DRAFT_177240</name>
</gene>
<organism evidence="6 7">
    <name type="scientific">Aspergillus cavernicola</name>
    <dbReference type="NCBI Taxonomy" id="176166"/>
    <lineage>
        <taxon>Eukaryota</taxon>
        <taxon>Fungi</taxon>
        <taxon>Dikarya</taxon>
        <taxon>Ascomycota</taxon>
        <taxon>Pezizomycotina</taxon>
        <taxon>Eurotiomycetes</taxon>
        <taxon>Eurotiomycetidae</taxon>
        <taxon>Eurotiales</taxon>
        <taxon>Aspergillaceae</taxon>
        <taxon>Aspergillus</taxon>
        <taxon>Aspergillus subgen. Nidulantes</taxon>
    </lineage>
</organism>
<evidence type="ECO:0000256" key="1">
    <source>
        <dbReference type="ARBA" id="ARBA00022723"/>
    </source>
</evidence>
<dbReference type="InterPro" id="IPR002893">
    <property type="entry name" value="Znf_MYND"/>
</dbReference>
<keyword evidence="7" id="KW-1185">Reference proteome</keyword>
<evidence type="ECO:0000256" key="2">
    <source>
        <dbReference type="ARBA" id="ARBA00022771"/>
    </source>
</evidence>
<keyword evidence="3" id="KW-0862">Zinc</keyword>
<protein>
    <recommendedName>
        <fullName evidence="5">MYND-type domain-containing protein</fullName>
    </recommendedName>
</protein>
<accession>A0ABR4J5S0</accession>
<evidence type="ECO:0000313" key="7">
    <source>
        <dbReference type="Proteomes" id="UP001610335"/>
    </source>
</evidence>
<dbReference type="EMBL" id="JBFXLS010000001">
    <property type="protein sequence ID" value="KAL2835295.1"/>
    <property type="molecule type" value="Genomic_DNA"/>
</dbReference>
<dbReference type="PROSITE" id="PS01360">
    <property type="entry name" value="ZF_MYND_1"/>
    <property type="match status" value="1"/>
</dbReference>
<dbReference type="Pfam" id="PF14737">
    <property type="entry name" value="DUF4470"/>
    <property type="match status" value="1"/>
</dbReference>
<dbReference type="InterPro" id="IPR027974">
    <property type="entry name" value="DUF4470"/>
</dbReference>
<evidence type="ECO:0000313" key="6">
    <source>
        <dbReference type="EMBL" id="KAL2835295.1"/>
    </source>
</evidence>
<reference evidence="6 7" key="1">
    <citation type="submission" date="2024-07" db="EMBL/GenBank/DDBJ databases">
        <title>Section-level genome sequencing and comparative genomics of Aspergillus sections Usti and Cavernicolus.</title>
        <authorList>
            <consortium name="Lawrence Berkeley National Laboratory"/>
            <person name="Nybo J.L."/>
            <person name="Vesth T.C."/>
            <person name="Theobald S."/>
            <person name="Frisvad J.C."/>
            <person name="Larsen T.O."/>
            <person name="Kjaerboelling I."/>
            <person name="Rothschild-Mancinelli K."/>
            <person name="Lyhne E.K."/>
            <person name="Kogle M.E."/>
            <person name="Barry K."/>
            <person name="Clum A."/>
            <person name="Na H."/>
            <person name="Ledsgaard L."/>
            <person name="Lin J."/>
            <person name="Lipzen A."/>
            <person name="Kuo A."/>
            <person name="Riley R."/>
            <person name="Mondo S."/>
            <person name="LaButti K."/>
            <person name="Haridas S."/>
            <person name="Pangalinan J."/>
            <person name="Salamov A.A."/>
            <person name="Simmons B.A."/>
            <person name="Magnuson J.K."/>
            <person name="Chen J."/>
            <person name="Drula E."/>
            <person name="Henrissat B."/>
            <person name="Wiebenga A."/>
            <person name="Lubbers R.J."/>
            <person name="Gomes A.C."/>
            <person name="Makela M.R."/>
            <person name="Stajich J."/>
            <person name="Grigoriev I.V."/>
            <person name="Mortensen U.H."/>
            <person name="De vries R.P."/>
            <person name="Baker S.E."/>
            <person name="Andersen M.R."/>
        </authorList>
    </citation>
    <scope>NUCLEOTIDE SEQUENCE [LARGE SCALE GENOMIC DNA]</scope>
    <source>
        <strain evidence="6 7">CBS 600.67</strain>
    </source>
</reference>
<proteinExistence type="predicted"/>
<feature type="domain" description="MYND-type" evidence="5">
    <location>
        <begin position="6"/>
        <end position="47"/>
    </location>
</feature>
<dbReference type="Pfam" id="PF01753">
    <property type="entry name" value="zf-MYND"/>
    <property type="match status" value="1"/>
</dbReference>
<name>A0ABR4J5S0_9EURO</name>
<evidence type="ECO:0000256" key="3">
    <source>
        <dbReference type="ARBA" id="ARBA00022833"/>
    </source>
</evidence>
<dbReference type="PROSITE" id="PS50865">
    <property type="entry name" value="ZF_MYND_2"/>
    <property type="match status" value="1"/>
</dbReference>
<evidence type="ECO:0000256" key="4">
    <source>
        <dbReference type="PROSITE-ProRule" id="PRU00134"/>
    </source>
</evidence>
<keyword evidence="1" id="KW-0479">Metal-binding</keyword>
<sequence length="572" mass="65168">MAGISNSSCAEPNCKQDGKYSCGNCKLVSYCGKLCQVAHWPKHKSICKSALMRTNWRPCWENESRMPSFAKPRPQGNPHNPFGEGKYLWGNVPAIDVINLVQNEGSDFAGDIALLFAASGDLRNVVKTIAQIPEAFKQQIEVTLNDREFHVVARNAILLLFSLTALEETTAETPGVFKSAESLLHLWYSASLPSDIVSQLVSRVKPLIADVCGQISPKAAGAMVEKTWFFSQGRSLRLAVKKEDWFRLEALCDVPSDLTRQKAHDIRIAITLAPERRDYRDRWYFKDATPSVRVSKQKFREDGLLLPFGHNRVGFDIPNPTFYLPPFVWPMDDKADPLDGWPILEVVRIRTLAREDLYGKLHIYLQAVFQRFLDRLATVKVAFELLNIDAIQLPQALQERKYTRIEVSNITDAGYVGTRETLRLLSPLLQPPHENAHATIISTYLNAIMEMVNLGDEEDKTPDTDLLMKYLPEIEIFSLLRPESADSLKVWDARKTVLDRDKSFERYTRLFQFDRICADLNVAMKGLNTVAEAWPTKPRLRLGQEEAQDEFNILLGSNYSCVERFVEWRRTK</sequence>
<dbReference type="SUPFAM" id="SSF144232">
    <property type="entry name" value="HIT/MYND zinc finger-like"/>
    <property type="match status" value="1"/>
</dbReference>
<comment type="caution">
    <text evidence="6">The sequence shown here is derived from an EMBL/GenBank/DDBJ whole genome shotgun (WGS) entry which is preliminary data.</text>
</comment>
<evidence type="ECO:0000259" key="5">
    <source>
        <dbReference type="PROSITE" id="PS50865"/>
    </source>
</evidence>
<dbReference type="Gene3D" id="6.10.140.2220">
    <property type="match status" value="1"/>
</dbReference>
<keyword evidence="2 4" id="KW-0863">Zinc-finger</keyword>
<dbReference type="Proteomes" id="UP001610335">
    <property type="component" value="Unassembled WGS sequence"/>
</dbReference>